<dbReference type="PANTHER" id="PTHR45586">
    <property type="entry name" value="TPR REPEAT-CONTAINING PROTEIN PA4667"/>
    <property type="match status" value="1"/>
</dbReference>
<dbReference type="Pfam" id="PF13432">
    <property type="entry name" value="TPR_16"/>
    <property type="match status" value="1"/>
</dbReference>
<organism evidence="4 5">
    <name type="scientific">Eiseniibacteriota bacterium</name>
    <dbReference type="NCBI Taxonomy" id="2212470"/>
    <lineage>
        <taxon>Bacteria</taxon>
        <taxon>Candidatus Eiseniibacteriota</taxon>
    </lineage>
</organism>
<evidence type="ECO:0000256" key="2">
    <source>
        <dbReference type="ARBA" id="ARBA00022803"/>
    </source>
</evidence>
<dbReference type="SMART" id="SM00028">
    <property type="entry name" value="TPR"/>
    <property type="match status" value="4"/>
</dbReference>
<dbReference type="InterPro" id="IPR051012">
    <property type="entry name" value="CellSynth/LPSAsmb/PSIAsmb"/>
</dbReference>
<keyword evidence="1" id="KW-0677">Repeat</keyword>
<dbReference type="SUPFAM" id="SSF48452">
    <property type="entry name" value="TPR-like"/>
    <property type="match status" value="2"/>
</dbReference>
<accession>A0A538U645</accession>
<proteinExistence type="predicted"/>
<keyword evidence="2" id="KW-0802">TPR repeat</keyword>
<feature type="compositionally biased region" description="Pro residues" evidence="3">
    <location>
        <begin position="15"/>
        <end position="26"/>
    </location>
</feature>
<dbReference type="PANTHER" id="PTHR45586:SF1">
    <property type="entry name" value="LIPOPOLYSACCHARIDE ASSEMBLY PROTEIN B"/>
    <property type="match status" value="1"/>
</dbReference>
<name>A0A538U645_UNCEI</name>
<dbReference type="Proteomes" id="UP000319836">
    <property type="component" value="Unassembled WGS sequence"/>
</dbReference>
<sequence>MREYEVQAMLGSGQAPPPEPAPPPPPIEEEEEPSIPGPPLLPSLRAEPEAEPEIERFPSRGGGSGLSFNGQGAIDDKKMNLLSAVEIESMLQQAQEKMRTGASEEASRLLMESAQAYEAVGRFDNAGTVYRSLGKSQAPAPQLLELWLANCERRDDRREAAAVACELGDRAIQQGNVDSAHLWFERARKLDENNQLAQRRLQRLEAMRDGIGPPQLVSSEAAAGPAMLETPLAPPPTAAPPSPVVMPPAAAPPQAMPYVAPPMPVAPPALPGPAAPPVPEPIVQRAPQAPPFVPFEAPPPRPPVAEPPAKRVELAVGRSEAVTFDLGALLSEFQRGIEAQLSGDAQGHYDLAMAYREMGLLDHAVESFRMALANPALAHRAAEMLGRCLLDQGRFDDAVGELSEALERPGLDVEGTLGLRYLLGLAHEAAGRPHEALAELERVFAQQPNYHDVAPKLRDLRKALGTE</sequence>
<evidence type="ECO:0000256" key="3">
    <source>
        <dbReference type="SAM" id="MobiDB-lite"/>
    </source>
</evidence>
<dbReference type="EMBL" id="VBPA01000129">
    <property type="protein sequence ID" value="TMQ71366.1"/>
    <property type="molecule type" value="Genomic_DNA"/>
</dbReference>
<comment type="caution">
    <text evidence="4">The sequence shown here is derived from an EMBL/GenBank/DDBJ whole genome shotgun (WGS) entry which is preliminary data.</text>
</comment>
<evidence type="ECO:0000256" key="1">
    <source>
        <dbReference type="ARBA" id="ARBA00022737"/>
    </source>
</evidence>
<protein>
    <submittedName>
        <fullName evidence="4">Tetratricopeptide repeat protein</fullName>
    </submittedName>
</protein>
<dbReference type="AlphaFoldDB" id="A0A538U645"/>
<dbReference type="Gene3D" id="1.25.40.10">
    <property type="entry name" value="Tetratricopeptide repeat domain"/>
    <property type="match status" value="2"/>
</dbReference>
<reference evidence="4 5" key="1">
    <citation type="journal article" date="2019" name="Nat. Microbiol.">
        <title>Mediterranean grassland soil C-N compound turnover is dependent on rainfall and depth, and is mediated by genomically divergent microorganisms.</title>
        <authorList>
            <person name="Diamond S."/>
            <person name="Andeer P.F."/>
            <person name="Li Z."/>
            <person name="Crits-Christoph A."/>
            <person name="Burstein D."/>
            <person name="Anantharaman K."/>
            <person name="Lane K.R."/>
            <person name="Thomas B.C."/>
            <person name="Pan C."/>
            <person name="Northen T.R."/>
            <person name="Banfield J.F."/>
        </authorList>
    </citation>
    <scope>NUCLEOTIDE SEQUENCE [LARGE SCALE GENOMIC DNA]</scope>
    <source>
        <strain evidence="4">WS_10</strain>
    </source>
</reference>
<dbReference type="InterPro" id="IPR011990">
    <property type="entry name" value="TPR-like_helical_dom_sf"/>
</dbReference>
<dbReference type="InterPro" id="IPR019734">
    <property type="entry name" value="TPR_rpt"/>
</dbReference>
<evidence type="ECO:0000313" key="4">
    <source>
        <dbReference type="EMBL" id="TMQ71366.1"/>
    </source>
</evidence>
<feature type="region of interest" description="Disordered" evidence="3">
    <location>
        <begin position="1"/>
        <end position="72"/>
    </location>
</feature>
<gene>
    <name evidence="4" type="ORF">E6K80_05810</name>
</gene>
<evidence type="ECO:0000313" key="5">
    <source>
        <dbReference type="Proteomes" id="UP000319836"/>
    </source>
</evidence>